<protein>
    <submittedName>
        <fullName evidence="1">Uncharacterized protein</fullName>
    </submittedName>
</protein>
<name>A0A9P7U5N0_9PEZI</name>
<evidence type="ECO:0000313" key="1">
    <source>
        <dbReference type="EMBL" id="KAG7040615.1"/>
    </source>
</evidence>
<accession>A0A9P7U5N0</accession>
<reference evidence="1" key="1">
    <citation type="submission" date="2021-05" db="EMBL/GenBank/DDBJ databases">
        <title>Comparative genomics of three Colletotrichum scovillei strains and genetic complementation revealed genes involved fungal growth and virulence on chili pepper.</title>
        <authorList>
            <person name="Hsieh D.-K."/>
            <person name="Chuang S.-C."/>
            <person name="Chen C.-Y."/>
            <person name="Chao Y.-T."/>
            <person name="Lu M.-Y.J."/>
            <person name="Lee M.-H."/>
            <person name="Shih M.-C."/>
        </authorList>
    </citation>
    <scope>NUCLEOTIDE SEQUENCE</scope>
    <source>
        <strain evidence="1">Coll-153</strain>
    </source>
</reference>
<organism evidence="1 2">
    <name type="scientific">Colletotrichum scovillei</name>
    <dbReference type="NCBI Taxonomy" id="1209932"/>
    <lineage>
        <taxon>Eukaryota</taxon>
        <taxon>Fungi</taxon>
        <taxon>Dikarya</taxon>
        <taxon>Ascomycota</taxon>
        <taxon>Pezizomycotina</taxon>
        <taxon>Sordariomycetes</taxon>
        <taxon>Hypocreomycetidae</taxon>
        <taxon>Glomerellales</taxon>
        <taxon>Glomerellaceae</taxon>
        <taxon>Colletotrichum</taxon>
        <taxon>Colletotrichum acutatum species complex</taxon>
    </lineage>
</organism>
<comment type="caution">
    <text evidence="1">The sequence shown here is derived from an EMBL/GenBank/DDBJ whole genome shotgun (WGS) entry which is preliminary data.</text>
</comment>
<dbReference type="Proteomes" id="UP000699042">
    <property type="component" value="Unassembled WGS sequence"/>
</dbReference>
<gene>
    <name evidence="1" type="ORF">JMJ77_013612</name>
</gene>
<evidence type="ECO:0000313" key="2">
    <source>
        <dbReference type="Proteomes" id="UP000699042"/>
    </source>
</evidence>
<sequence length="51" mass="5808">MQSNQAVPPSLPNDVTFVDHLDYQLFTMGETISACRTERNAQRALLSREQQ</sequence>
<feature type="non-terminal residue" evidence="1">
    <location>
        <position position="51"/>
    </location>
</feature>
<proteinExistence type="predicted"/>
<dbReference type="EMBL" id="JAESDN010000021">
    <property type="protein sequence ID" value="KAG7040615.1"/>
    <property type="molecule type" value="Genomic_DNA"/>
</dbReference>
<keyword evidence="2" id="KW-1185">Reference proteome</keyword>
<dbReference type="AlphaFoldDB" id="A0A9P7U5N0"/>